<evidence type="ECO:0000256" key="5">
    <source>
        <dbReference type="ARBA" id="ARBA00022660"/>
    </source>
</evidence>
<accession>A0AAV8X5B4</accession>
<evidence type="ECO:0000256" key="1">
    <source>
        <dbReference type="ARBA" id="ARBA00003195"/>
    </source>
</evidence>
<evidence type="ECO:0000256" key="2">
    <source>
        <dbReference type="ARBA" id="ARBA00005882"/>
    </source>
</evidence>
<organism evidence="12 13">
    <name type="scientific">Aromia moschata</name>
    <dbReference type="NCBI Taxonomy" id="1265417"/>
    <lineage>
        <taxon>Eukaryota</taxon>
        <taxon>Metazoa</taxon>
        <taxon>Ecdysozoa</taxon>
        <taxon>Arthropoda</taxon>
        <taxon>Hexapoda</taxon>
        <taxon>Insecta</taxon>
        <taxon>Pterygota</taxon>
        <taxon>Neoptera</taxon>
        <taxon>Endopterygota</taxon>
        <taxon>Coleoptera</taxon>
        <taxon>Polyphaga</taxon>
        <taxon>Cucujiformia</taxon>
        <taxon>Chrysomeloidea</taxon>
        <taxon>Cerambycidae</taxon>
        <taxon>Cerambycinae</taxon>
        <taxon>Callichromatini</taxon>
        <taxon>Aromia</taxon>
    </lineage>
</organism>
<evidence type="ECO:0000256" key="7">
    <source>
        <dbReference type="ARBA" id="ARBA00022946"/>
    </source>
</evidence>
<protein>
    <recommendedName>
        <fullName evidence="3 11">NADH dehydrogenase [ubiquinone] iron-sulfur protein 4, mitochondrial</fullName>
    </recommendedName>
</protein>
<comment type="subcellular location">
    <subcellularLocation>
        <location evidence="11">Mitochondrion inner membrane</location>
        <topology evidence="11">Peripheral membrane protein</topology>
        <orientation evidence="11">Matrix side</orientation>
    </subcellularLocation>
</comment>
<dbReference type="Pfam" id="PF04800">
    <property type="entry name" value="NDUS4"/>
    <property type="match status" value="1"/>
</dbReference>
<dbReference type="PANTHER" id="PTHR12219">
    <property type="entry name" value="NADH-UBIQUINONE OXIDOREDUCTASE"/>
    <property type="match status" value="1"/>
</dbReference>
<keyword evidence="4 11" id="KW-0813">Transport</keyword>
<keyword evidence="13" id="KW-1185">Reference proteome</keyword>
<evidence type="ECO:0000313" key="12">
    <source>
        <dbReference type="EMBL" id="KAJ8933798.1"/>
    </source>
</evidence>
<keyword evidence="10 11" id="KW-0472">Membrane</keyword>
<evidence type="ECO:0000256" key="4">
    <source>
        <dbReference type="ARBA" id="ARBA00022448"/>
    </source>
</evidence>
<keyword evidence="9 11" id="KW-0496">Mitochondrion</keyword>
<comment type="caution">
    <text evidence="12">The sequence shown here is derived from an EMBL/GenBank/DDBJ whole genome shotgun (WGS) entry which is preliminary data.</text>
</comment>
<evidence type="ECO:0000256" key="3">
    <source>
        <dbReference type="ARBA" id="ARBA00015796"/>
    </source>
</evidence>
<keyword evidence="6 11" id="KW-0999">Mitochondrion inner membrane</keyword>
<dbReference type="Proteomes" id="UP001162162">
    <property type="component" value="Unassembled WGS sequence"/>
</dbReference>
<evidence type="ECO:0000256" key="8">
    <source>
        <dbReference type="ARBA" id="ARBA00022982"/>
    </source>
</evidence>
<dbReference type="PANTHER" id="PTHR12219:SF8">
    <property type="entry name" value="NADH DEHYDROGENASE [UBIQUINONE] IRON-SULFUR PROTEIN 4, MITOCHONDRIAL"/>
    <property type="match status" value="1"/>
</dbReference>
<keyword evidence="5 11" id="KW-0679">Respiratory chain</keyword>
<dbReference type="GO" id="GO:0005743">
    <property type="term" value="C:mitochondrial inner membrane"/>
    <property type="evidence" value="ECO:0007669"/>
    <property type="project" value="UniProtKB-SubCell"/>
</dbReference>
<dbReference type="EMBL" id="JAPWTK010001159">
    <property type="protein sequence ID" value="KAJ8933798.1"/>
    <property type="molecule type" value="Genomic_DNA"/>
</dbReference>
<dbReference type="InterPro" id="IPR038532">
    <property type="entry name" value="NDUFS4-like_sf"/>
</dbReference>
<reference evidence="12" key="1">
    <citation type="journal article" date="2023" name="Insect Mol. Biol.">
        <title>Genome sequencing provides insights into the evolution of gene families encoding plant cell wall-degrading enzymes in longhorned beetles.</title>
        <authorList>
            <person name="Shin N.R."/>
            <person name="Okamura Y."/>
            <person name="Kirsch R."/>
            <person name="Pauchet Y."/>
        </authorList>
    </citation>
    <scope>NUCLEOTIDE SEQUENCE</scope>
    <source>
        <strain evidence="12">AMC_N1</strain>
    </source>
</reference>
<evidence type="ECO:0000256" key="10">
    <source>
        <dbReference type="ARBA" id="ARBA00023136"/>
    </source>
</evidence>
<evidence type="ECO:0000256" key="9">
    <source>
        <dbReference type="ARBA" id="ARBA00023128"/>
    </source>
</evidence>
<dbReference type="Gene3D" id="3.30.160.190">
    <property type="entry name" value="atu1810 like domain"/>
    <property type="match status" value="1"/>
</dbReference>
<dbReference type="AlphaFoldDB" id="A0AAV8X5B4"/>
<name>A0AAV8X5B4_9CUCU</name>
<proteinExistence type="inferred from homology"/>
<keyword evidence="7 11" id="KW-0809">Transit peptide</keyword>
<dbReference type="GO" id="GO:0022900">
    <property type="term" value="P:electron transport chain"/>
    <property type="evidence" value="ECO:0007669"/>
    <property type="project" value="InterPro"/>
</dbReference>
<gene>
    <name evidence="12" type="ORF">NQ318_009591</name>
</gene>
<sequence length="182" mass="21205">MEKGFQKADSHNLPSEDVVMYFKLSDAGKKKDLAPKTLETEDDARIKRLKESKLPFKGNSDITLINGVPKEYGRPRTAKIFKPPKNPMQSGTANIHHWEVTFDPKERWENPLMGWSSTGDSLSNMKLKFCTKKEAIAFCERNGWEWFVQEKRLKKKFKVKTTTIFLKSGDLKFEKSWRLFEN</sequence>
<comment type="function">
    <text evidence="1 11">Accessory subunit of the mitochondrial membrane respiratory chain NADH dehydrogenase (Complex I), that is believed not to be involved in catalysis. Complex I functions in the transfer of electrons from NADH to the respiratory chain. The immediate electron acceptor for the enzyme is believed to be ubiquinone.</text>
</comment>
<evidence type="ECO:0000256" key="11">
    <source>
        <dbReference type="RuleBase" id="RU367010"/>
    </source>
</evidence>
<dbReference type="InterPro" id="IPR006885">
    <property type="entry name" value="NADH_UbQ_FeS_4_mit-like"/>
</dbReference>
<evidence type="ECO:0000256" key="6">
    <source>
        <dbReference type="ARBA" id="ARBA00022792"/>
    </source>
</evidence>
<comment type="similarity">
    <text evidence="2 11">Belongs to the complex I NDUFS4 subunit family.</text>
</comment>
<dbReference type="FunFam" id="3.30.160.190:FF:000001">
    <property type="entry name" value="NADH-ubiquinone oxidoreductase 21 kDa subunit mitochondrial"/>
    <property type="match status" value="1"/>
</dbReference>
<keyword evidence="8 11" id="KW-0249">Electron transport</keyword>
<evidence type="ECO:0000313" key="13">
    <source>
        <dbReference type="Proteomes" id="UP001162162"/>
    </source>
</evidence>